<accession>A0A382QDB4</accession>
<feature type="non-terminal residue" evidence="1">
    <location>
        <position position="94"/>
    </location>
</feature>
<dbReference type="EMBL" id="UINC01113742">
    <property type="protein sequence ID" value="SVC83549.1"/>
    <property type="molecule type" value="Genomic_DNA"/>
</dbReference>
<name>A0A382QDB4_9ZZZZ</name>
<dbReference type="Gene3D" id="3.40.50.970">
    <property type="match status" value="1"/>
</dbReference>
<proteinExistence type="predicted"/>
<evidence type="ECO:0008006" key="2">
    <source>
        <dbReference type="Google" id="ProtNLM"/>
    </source>
</evidence>
<organism evidence="1">
    <name type="scientific">marine metagenome</name>
    <dbReference type="NCBI Taxonomy" id="408172"/>
    <lineage>
        <taxon>unclassified sequences</taxon>
        <taxon>metagenomes</taxon>
        <taxon>ecological metagenomes</taxon>
    </lineage>
</organism>
<reference evidence="1" key="1">
    <citation type="submission" date="2018-05" db="EMBL/GenBank/DDBJ databases">
        <authorList>
            <person name="Lanie J.A."/>
            <person name="Ng W.-L."/>
            <person name="Kazmierczak K.M."/>
            <person name="Andrzejewski T.M."/>
            <person name="Davidsen T.M."/>
            <person name="Wayne K.J."/>
            <person name="Tettelin H."/>
            <person name="Glass J.I."/>
            <person name="Rusch D."/>
            <person name="Podicherti R."/>
            <person name="Tsui H.-C.T."/>
            <person name="Winkler M.E."/>
        </authorList>
    </citation>
    <scope>NUCLEOTIDE SEQUENCE</scope>
</reference>
<sequence length="94" mass="10030">MALLDDYRLTDRYLKEQGTAFLTGIQALARIAVQQLRVDRLAGLNTAAFLSGYPGSPLGGFDQEVARAAALVFDLPIVHQPGLNEELAASAVMG</sequence>
<dbReference type="AlphaFoldDB" id="A0A382QDB4"/>
<protein>
    <recommendedName>
        <fullName evidence="2">Pyruvate flavodoxin/ferredoxin oxidoreductase pyrimidine binding domain-containing protein</fullName>
    </recommendedName>
</protein>
<evidence type="ECO:0000313" key="1">
    <source>
        <dbReference type="EMBL" id="SVC83549.1"/>
    </source>
</evidence>
<gene>
    <name evidence="1" type="ORF">METZ01_LOCUS336403</name>
</gene>